<evidence type="ECO:0000259" key="4">
    <source>
        <dbReference type="PROSITE" id="PS50011"/>
    </source>
</evidence>
<keyword evidence="3" id="KW-0597">Phosphoprotein</keyword>
<dbReference type="InterPro" id="IPR003594">
    <property type="entry name" value="HATPase_dom"/>
</dbReference>
<dbReference type="SUPFAM" id="SSF47384">
    <property type="entry name" value="Homodimeric domain of signal transducing histidine kinase"/>
    <property type="match status" value="1"/>
</dbReference>
<dbReference type="GO" id="GO:0000155">
    <property type="term" value="F:phosphorelay sensor kinase activity"/>
    <property type="evidence" value="ECO:0007669"/>
    <property type="project" value="InterPro"/>
</dbReference>
<dbReference type="EMBL" id="FOIJ01000011">
    <property type="protein sequence ID" value="SEU24772.1"/>
    <property type="molecule type" value="Genomic_DNA"/>
</dbReference>
<dbReference type="InterPro" id="IPR041664">
    <property type="entry name" value="AAA_16"/>
</dbReference>
<dbReference type="Pfam" id="PF13191">
    <property type="entry name" value="AAA_16"/>
    <property type="match status" value="1"/>
</dbReference>
<dbReference type="InterPro" id="IPR053159">
    <property type="entry name" value="Hybrid_Histidine_Kinase"/>
</dbReference>
<dbReference type="Pfam" id="PF00512">
    <property type="entry name" value="HisKA"/>
    <property type="match status" value="1"/>
</dbReference>
<dbReference type="Proteomes" id="UP000199181">
    <property type="component" value="Unassembled WGS sequence"/>
</dbReference>
<evidence type="ECO:0000259" key="5">
    <source>
        <dbReference type="PROSITE" id="PS50109"/>
    </source>
</evidence>
<accession>A0A1I0KJ71</accession>
<dbReference type="InterPro" id="IPR036097">
    <property type="entry name" value="HisK_dim/P_sf"/>
</dbReference>
<dbReference type="PROSITE" id="PS50011">
    <property type="entry name" value="PROTEIN_KINASE_DOM"/>
    <property type="match status" value="1"/>
</dbReference>
<dbReference type="PANTHER" id="PTHR43642">
    <property type="entry name" value="HYBRID SIGNAL TRANSDUCTION HISTIDINE KINASE G"/>
    <property type="match status" value="1"/>
</dbReference>
<dbReference type="EC" id="2.7.13.3" evidence="2"/>
<protein>
    <recommendedName>
        <fullName evidence="2">histidine kinase</fullName>
        <ecNumber evidence="2">2.7.13.3</ecNumber>
    </recommendedName>
</protein>
<dbReference type="Pfam" id="PF00069">
    <property type="entry name" value="Pkinase"/>
    <property type="match status" value="1"/>
</dbReference>
<dbReference type="PRINTS" id="PR00344">
    <property type="entry name" value="BCTRLSENSOR"/>
</dbReference>
<proteinExistence type="predicted"/>
<sequence length="1776" mass="197330">MRGIIGYELKAQIHRSTRTLVYRAHRLADGAPVVLKLLGEEYPSLEDVTRFKREYEIGRKVSGTGAVVVLGLEPVGNSWAIVMEDSGARPLRALLDERRLSLEEALQWGIALASALAAVHRLGVLHKDVNPSNIVVEPLQQQLRFIDFGLASLQARETPSLLHPHHLEGTVRYISPEQTGRMNRVIDHRSDLYSLGVTLYEMLTGRVPFASVDTVELVHLHIAQRPPPPREVEPSLPLPVSEVVMKLLAKTAEDRYQSALGLKRDLEECLKAWRAAPQEPGRSLENFLPGQHDCARGFLLPQKLYGREVQVEGLMRALDRGARGQAGLVLVSGESGMGKSMLVHEMRGPALERGIHFLPGKFEQLQRDVPYAPLLQAFSDFVRRLLTTSEAELGRWRQRLTEALGENGQVIVDVLPLLARVIGPQPPVPELSSQEAPLRFNLVFQRFVGALVSEQHPLALFLDDLQWADHPSLQFIQMLLTESGLRHLLIVGAYREDEVGPAHPLRWMQKSLEEAGAHVTRLRMGPLEPSHVEQLVTDTFHGATGRTEPLARLLWDRSGGNPLFIGQLLRALYEDGLIGLAPDENAWTWDLEAIRARGLTDNVVALMTSKLQRLPGPTRQVLELAACLGNRFPLRSLAIVLGCAPGEVEERLAPAIAEDLILPLDREERAYRFFHDRVQQAAYSLISPEDRAALHLRVARMLLACAAPEQWEEHLIERVHQLNLGLSLVTGEAERCELARLNLLAGRKAKASAAFEPALRYFSVGRSLLPEDAWTRHYALCRDLFMEAMETEYANSRLERGDELSELLLERIQEPVEKARVYEVRMASCVMRSEIHRTIEDGYRAMSLLGLELPRNVDLTVLLERLAPVQALIEGRSQEELLNLPPMTEPRWLALCQLSMTMISALYSQNALSALTVSMEMLKLCLLHGNAPEAPSFYVDYGVIQSSILDDMGRASELADLVLALQERTNLRRLKCKVYLITASSILHWKRHLRDTLPPLQVAIEAGLETGDMEFLAYSASFFSLHQFYAGLPLDEVLQQTERSLQLMTARKLKAGSYILRTLRQTLLNLMGRSRETTRLVGESFDEARELVDLEASGSGWGLSLLYLKQGLLAYFFRDRARAAALSEVAEPHVTTLVGQFPYLLFHFYQSLALLSAHGGASEADRARFLAQVEKNQARTKHWVDHSPVNSLHRYLLVEAERARVRGDRLSAVALYEEAAAEARKQGYVNEEALCHELAAEFLLSIGRDRLARDSLLEAAGAYRRWGAEAKVADLEKRYPVAFARSQALARAHNPLTSTSSSGGGDLLDLATVIKAAQAISGEILLDPLLERLMRIVLENAGAQRGLLILVRGGSLVIEAEQAVGSASAARLSSPVEGSTLLSPAIVHFVARTRESLVLDNASAEGLFTQDPYVAAHRLRSVLCAPLISQGKLVALLYLENNHGVGAFTAGRLEVLRLLSAQASLSLQNALLFAQMEEYSHTLEQRVEERTRELQSKNEELGRTMRHLRDTQKQLVAQEKLASLGTLTAGIAHELKNPLNFINNFAELALEFTQELSKAMASPPTPALREEQDEVLGHLQQNVSKIREHGRRANHIINGMLLHTRELSGRRASAQLNAVLAESVDHGYLGFRAKTPGFEVDIQAEYDPEVAEVDMVVPELSRVFINAVDNACYALRRKKSLLGAAFAPRLAVRTRSQGDFVEVRLRDNGTGIPKHLLGNVFNPFFTTKPAGEGTGLGLSLSHDIVVGGHQGHIRLESQEGEFAELIIELPKRAPAL</sequence>
<reference evidence="7" key="1">
    <citation type="submission" date="2016-10" db="EMBL/GenBank/DDBJ databases">
        <authorList>
            <person name="Varghese N."/>
            <person name="Submissions S."/>
        </authorList>
    </citation>
    <scope>NUCLEOTIDE SEQUENCE [LARGE SCALE GENOMIC DNA]</scope>
    <source>
        <strain evidence="7">DSM 16858</strain>
    </source>
</reference>
<dbReference type="GO" id="GO:0004674">
    <property type="term" value="F:protein serine/threonine kinase activity"/>
    <property type="evidence" value="ECO:0007669"/>
    <property type="project" value="UniProtKB-KW"/>
</dbReference>
<dbReference type="CDD" id="cd00082">
    <property type="entry name" value="HisKA"/>
    <property type="match status" value="1"/>
</dbReference>
<dbReference type="SUPFAM" id="SSF55781">
    <property type="entry name" value="GAF domain-like"/>
    <property type="match status" value="1"/>
</dbReference>
<keyword evidence="7" id="KW-1185">Reference proteome</keyword>
<evidence type="ECO:0000313" key="7">
    <source>
        <dbReference type="Proteomes" id="UP000199181"/>
    </source>
</evidence>
<feature type="domain" description="Protein kinase" evidence="4">
    <location>
        <begin position="7"/>
        <end position="270"/>
    </location>
</feature>
<dbReference type="InterPro" id="IPR004358">
    <property type="entry name" value="Sig_transdc_His_kin-like_C"/>
</dbReference>
<dbReference type="PANTHER" id="PTHR43642:SF1">
    <property type="entry name" value="HYBRID SIGNAL TRANSDUCTION HISTIDINE KINASE G"/>
    <property type="match status" value="1"/>
</dbReference>
<dbReference type="Gene3D" id="3.40.50.300">
    <property type="entry name" value="P-loop containing nucleotide triphosphate hydrolases"/>
    <property type="match status" value="1"/>
</dbReference>
<feature type="domain" description="Histidine kinase" evidence="5">
    <location>
        <begin position="1530"/>
        <end position="1773"/>
    </location>
</feature>
<dbReference type="SUPFAM" id="SSF56112">
    <property type="entry name" value="Protein kinase-like (PK-like)"/>
    <property type="match status" value="1"/>
</dbReference>
<dbReference type="RefSeq" id="WP_093523491.1">
    <property type="nucleotide sequence ID" value="NZ_FOIJ01000011.1"/>
</dbReference>
<keyword evidence="6" id="KW-0723">Serine/threonine-protein kinase</keyword>
<dbReference type="Pfam" id="PF01590">
    <property type="entry name" value="GAF"/>
    <property type="match status" value="1"/>
</dbReference>
<evidence type="ECO:0000256" key="2">
    <source>
        <dbReference type="ARBA" id="ARBA00012438"/>
    </source>
</evidence>
<name>A0A1I0KJ71_9BACT</name>
<evidence type="ECO:0000256" key="3">
    <source>
        <dbReference type="ARBA" id="ARBA00022553"/>
    </source>
</evidence>
<organism evidence="6 7">
    <name type="scientific">Stigmatella erecta</name>
    <dbReference type="NCBI Taxonomy" id="83460"/>
    <lineage>
        <taxon>Bacteria</taxon>
        <taxon>Pseudomonadati</taxon>
        <taxon>Myxococcota</taxon>
        <taxon>Myxococcia</taxon>
        <taxon>Myxococcales</taxon>
        <taxon>Cystobacterineae</taxon>
        <taxon>Archangiaceae</taxon>
        <taxon>Stigmatella</taxon>
    </lineage>
</organism>
<dbReference type="InterPro" id="IPR027417">
    <property type="entry name" value="P-loop_NTPase"/>
</dbReference>
<dbReference type="SUPFAM" id="SSF52540">
    <property type="entry name" value="P-loop containing nucleoside triphosphate hydrolases"/>
    <property type="match status" value="1"/>
</dbReference>
<dbReference type="SMART" id="SM00388">
    <property type="entry name" value="HisKA"/>
    <property type="match status" value="1"/>
</dbReference>
<dbReference type="CDD" id="cd14014">
    <property type="entry name" value="STKc_PknB_like"/>
    <property type="match status" value="1"/>
</dbReference>
<dbReference type="Gene3D" id="3.30.450.40">
    <property type="match status" value="1"/>
</dbReference>
<dbReference type="InterPro" id="IPR000719">
    <property type="entry name" value="Prot_kinase_dom"/>
</dbReference>
<keyword evidence="6" id="KW-0418">Kinase</keyword>
<dbReference type="InterPro" id="IPR036890">
    <property type="entry name" value="HATPase_C_sf"/>
</dbReference>
<dbReference type="Gene3D" id="1.10.287.130">
    <property type="match status" value="1"/>
</dbReference>
<dbReference type="InterPro" id="IPR003661">
    <property type="entry name" value="HisK_dim/P_dom"/>
</dbReference>
<keyword evidence="6" id="KW-0808">Transferase</keyword>
<evidence type="ECO:0000313" key="6">
    <source>
        <dbReference type="EMBL" id="SEU24772.1"/>
    </source>
</evidence>
<dbReference type="Pfam" id="PF02518">
    <property type="entry name" value="HATPase_c"/>
    <property type="match status" value="1"/>
</dbReference>
<dbReference type="SMART" id="SM00065">
    <property type="entry name" value="GAF"/>
    <property type="match status" value="1"/>
</dbReference>
<dbReference type="SUPFAM" id="SSF55874">
    <property type="entry name" value="ATPase domain of HSP90 chaperone/DNA topoisomerase II/histidine kinase"/>
    <property type="match status" value="1"/>
</dbReference>
<dbReference type="InterPro" id="IPR011009">
    <property type="entry name" value="Kinase-like_dom_sf"/>
</dbReference>
<dbReference type="Gene3D" id="3.30.565.10">
    <property type="entry name" value="Histidine kinase-like ATPase, C-terminal domain"/>
    <property type="match status" value="1"/>
</dbReference>
<dbReference type="PROSITE" id="PS50109">
    <property type="entry name" value="HIS_KIN"/>
    <property type="match status" value="1"/>
</dbReference>
<dbReference type="InterPro" id="IPR005467">
    <property type="entry name" value="His_kinase_dom"/>
</dbReference>
<dbReference type="InterPro" id="IPR029016">
    <property type="entry name" value="GAF-like_dom_sf"/>
</dbReference>
<dbReference type="Gene3D" id="1.10.510.10">
    <property type="entry name" value="Transferase(Phosphotransferase) domain 1"/>
    <property type="match status" value="1"/>
</dbReference>
<dbReference type="GO" id="GO:0005524">
    <property type="term" value="F:ATP binding"/>
    <property type="evidence" value="ECO:0007669"/>
    <property type="project" value="InterPro"/>
</dbReference>
<evidence type="ECO:0000256" key="1">
    <source>
        <dbReference type="ARBA" id="ARBA00000085"/>
    </source>
</evidence>
<comment type="catalytic activity">
    <reaction evidence="1">
        <text>ATP + protein L-histidine = ADP + protein N-phospho-L-histidine.</text>
        <dbReference type="EC" id="2.7.13.3"/>
    </reaction>
</comment>
<gene>
    <name evidence="6" type="ORF">SAMN05443639_111130</name>
</gene>
<dbReference type="SMART" id="SM00387">
    <property type="entry name" value="HATPase_c"/>
    <property type="match status" value="1"/>
</dbReference>
<dbReference type="InterPro" id="IPR003018">
    <property type="entry name" value="GAF"/>
</dbReference>